<dbReference type="RefSeq" id="WP_184202457.1">
    <property type="nucleotide sequence ID" value="NZ_JACIIV010000031.1"/>
</dbReference>
<dbReference type="EMBL" id="JACIIV010000031">
    <property type="protein sequence ID" value="MBB6229061.1"/>
    <property type="molecule type" value="Genomic_DNA"/>
</dbReference>
<feature type="compositionally biased region" description="Basic and acidic residues" evidence="1">
    <location>
        <begin position="52"/>
        <end position="61"/>
    </location>
</feature>
<evidence type="ECO:0000313" key="2">
    <source>
        <dbReference type="EMBL" id="MBB6229061.1"/>
    </source>
</evidence>
<feature type="region of interest" description="Disordered" evidence="1">
    <location>
        <begin position="40"/>
        <end position="61"/>
    </location>
</feature>
<protein>
    <submittedName>
        <fullName evidence="2">Uncharacterized protein</fullName>
    </submittedName>
</protein>
<organism evidence="2 3">
    <name type="scientific">Polymorphobacter multimanifer</name>
    <dbReference type="NCBI Taxonomy" id="1070431"/>
    <lineage>
        <taxon>Bacteria</taxon>
        <taxon>Pseudomonadati</taxon>
        <taxon>Pseudomonadota</taxon>
        <taxon>Alphaproteobacteria</taxon>
        <taxon>Sphingomonadales</taxon>
        <taxon>Sphingosinicellaceae</taxon>
        <taxon>Polymorphobacter</taxon>
    </lineage>
</organism>
<reference evidence="2 3" key="1">
    <citation type="submission" date="2020-08" db="EMBL/GenBank/DDBJ databases">
        <title>Genomic Encyclopedia of Type Strains, Phase IV (KMG-IV): sequencing the most valuable type-strain genomes for metagenomic binning, comparative biology and taxonomic classification.</title>
        <authorList>
            <person name="Goeker M."/>
        </authorList>
    </citation>
    <scope>NUCLEOTIDE SEQUENCE [LARGE SCALE GENOMIC DNA]</scope>
    <source>
        <strain evidence="2 3">DSM 102189</strain>
    </source>
</reference>
<comment type="caution">
    <text evidence="2">The sequence shown here is derived from an EMBL/GenBank/DDBJ whole genome shotgun (WGS) entry which is preliminary data.</text>
</comment>
<dbReference type="AlphaFoldDB" id="A0A841LBK7"/>
<dbReference type="Proteomes" id="UP000538147">
    <property type="component" value="Unassembled WGS sequence"/>
</dbReference>
<gene>
    <name evidence="2" type="ORF">FHS79_003260</name>
</gene>
<proteinExistence type="predicted"/>
<feature type="non-terminal residue" evidence="2">
    <location>
        <position position="61"/>
    </location>
</feature>
<accession>A0A841LBK7</accession>
<keyword evidence="3" id="KW-1185">Reference proteome</keyword>
<name>A0A841LBK7_9SPHN</name>
<sequence>MAIVADQRLKGIMAGLAVELAVGLAAPSFAQPAVPSGVIPGRDVLEGQVSPERPREGRRVR</sequence>
<evidence type="ECO:0000256" key="1">
    <source>
        <dbReference type="SAM" id="MobiDB-lite"/>
    </source>
</evidence>
<evidence type="ECO:0000313" key="3">
    <source>
        <dbReference type="Proteomes" id="UP000538147"/>
    </source>
</evidence>